<dbReference type="OrthoDB" id="2249491at2"/>
<dbReference type="RefSeq" id="WP_009488112.1">
    <property type="nucleotide sequence ID" value="NZ_AMYT01000003.1"/>
</dbReference>
<comment type="caution">
    <text evidence="2">The sequence shown here is derived from an EMBL/GenBank/DDBJ whole genome shotgun (WGS) entry which is preliminary data.</text>
</comment>
<keyword evidence="1" id="KW-0472">Membrane</keyword>
<evidence type="ECO:0000313" key="3">
    <source>
        <dbReference type="Proteomes" id="UP000016057"/>
    </source>
</evidence>
<dbReference type="Proteomes" id="UP000016057">
    <property type="component" value="Unassembled WGS sequence"/>
</dbReference>
<feature type="transmembrane region" description="Helical" evidence="1">
    <location>
        <begin position="29"/>
        <end position="47"/>
    </location>
</feature>
<organism evidence="2 3">
    <name type="scientific">Catellicoccus marimammalium M35/04/3</name>
    <dbReference type="NCBI Taxonomy" id="1234409"/>
    <lineage>
        <taxon>Bacteria</taxon>
        <taxon>Bacillati</taxon>
        <taxon>Bacillota</taxon>
        <taxon>Bacilli</taxon>
        <taxon>Lactobacillales</taxon>
        <taxon>Enterococcaceae</taxon>
        <taxon>Catellicoccus</taxon>
    </lineage>
</organism>
<evidence type="ECO:0008006" key="4">
    <source>
        <dbReference type="Google" id="ProtNLM"/>
    </source>
</evidence>
<name>K8ZA80_9ENTE</name>
<protein>
    <recommendedName>
        <fullName evidence="4">DUF4811 domain-containing protein</fullName>
    </recommendedName>
</protein>
<evidence type="ECO:0000256" key="1">
    <source>
        <dbReference type="SAM" id="Phobius"/>
    </source>
</evidence>
<sequence>MVNLVILFLSVIGFFLFFTAMKPTKLHQGLGIVCLLLFLGSLTFAILNEAYHYGMKEVETTTKVPLAKDTKMKNIVFVQSVGTKKEESVVVYPTKKGIEKTAPDAEVKNHIVKESGKEAFLEQKTTYWDYNNDVIRFFFHFPQKEREVTKIQNEFYIPSSWHVMEK</sequence>
<dbReference type="EMBL" id="AMYT01000003">
    <property type="protein sequence ID" value="EKU27959.1"/>
    <property type="molecule type" value="Genomic_DNA"/>
</dbReference>
<gene>
    <name evidence="2" type="ORF">C683_0091</name>
</gene>
<proteinExistence type="predicted"/>
<dbReference type="STRING" id="1234409.C683_0091"/>
<dbReference type="Pfam" id="PF16069">
    <property type="entry name" value="DUF4811"/>
    <property type="match status" value="1"/>
</dbReference>
<dbReference type="eggNOG" id="ENOG5032RPZ">
    <property type="taxonomic scope" value="Bacteria"/>
</dbReference>
<dbReference type="InterPro" id="IPR032083">
    <property type="entry name" value="DUF4811"/>
</dbReference>
<dbReference type="AlphaFoldDB" id="K8ZA80"/>
<keyword evidence="1" id="KW-1133">Transmembrane helix</keyword>
<reference evidence="2 3" key="1">
    <citation type="journal article" date="2013" name="Genome Announc.">
        <title>Draft Genome Sequence of Catellicoccus marimammalium, a Novel Species Commonly Found in Gull Feces.</title>
        <authorList>
            <person name="Weigand M.R."/>
            <person name="Ryu H."/>
            <person name="Bozcek L."/>
            <person name="Konstantinidis K.T."/>
            <person name="Santo Domingo J.W."/>
        </authorList>
    </citation>
    <scope>NUCLEOTIDE SEQUENCE [LARGE SCALE GENOMIC DNA]</scope>
    <source>
        <strain evidence="2 3">M35/04/3</strain>
    </source>
</reference>
<keyword evidence="1" id="KW-0812">Transmembrane</keyword>
<evidence type="ECO:0000313" key="2">
    <source>
        <dbReference type="EMBL" id="EKU27959.1"/>
    </source>
</evidence>
<keyword evidence="3" id="KW-1185">Reference proteome</keyword>
<accession>K8ZA80</accession>